<reference evidence="7 8" key="1">
    <citation type="submission" date="2020-12" db="EMBL/GenBank/DDBJ databases">
        <title>WGS of Legionella: environmental sample.</title>
        <authorList>
            <person name="Cristino S."/>
            <person name="Girolamini L."/>
            <person name="Salaris S."/>
            <person name="Pascale M.R."/>
            <person name="Mazzotta M."/>
            <person name="Orsini M."/>
            <person name="Grottola A."/>
        </authorList>
    </citation>
    <scope>NUCLEOTIDE SEQUENCE [LARGE SCALE GENOMIC DNA]</scope>
    <source>
        <strain evidence="7 8">30cs62</strain>
    </source>
</reference>
<dbReference type="Pfam" id="PF25967">
    <property type="entry name" value="RND-MFP_C"/>
    <property type="match status" value="1"/>
</dbReference>
<accession>A0ABS1W6M6</accession>
<organism evidence="7 8">
    <name type="scientific">Legionella bononiensis</name>
    <dbReference type="NCBI Taxonomy" id="2793102"/>
    <lineage>
        <taxon>Bacteria</taxon>
        <taxon>Pseudomonadati</taxon>
        <taxon>Pseudomonadota</taxon>
        <taxon>Gammaproteobacteria</taxon>
        <taxon>Legionellales</taxon>
        <taxon>Legionellaceae</taxon>
        <taxon>Legionella</taxon>
    </lineage>
</organism>
<evidence type="ECO:0000256" key="3">
    <source>
        <dbReference type="ARBA" id="ARBA00022448"/>
    </source>
</evidence>
<evidence type="ECO:0000256" key="2">
    <source>
        <dbReference type="ARBA" id="ARBA00009477"/>
    </source>
</evidence>
<dbReference type="InterPro" id="IPR058792">
    <property type="entry name" value="Beta-barrel_RND_2"/>
</dbReference>
<dbReference type="Pfam" id="PF25917">
    <property type="entry name" value="BSH_RND"/>
    <property type="match status" value="1"/>
</dbReference>
<protein>
    <submittedName>
        <fullName evidence="7">Efflux RND transporter periplasmic adaptor subunit</fullName>
    </submittedName>
</protein>
<dbReference type="SUPFAM" id="SSF111369">
    <property type="entry name" value="HlyD-like secretion proteins"/>
    <property type="match status" value="1"/>
</dbReference>
<dbReference type="EMBL" id="JADWVN010000002">
    <property type="protein sequence ID" value="MBL7525022.1"/>
    <property type="molecule type" value="Genomic_DNA"/>
</dbReference>
<keyword evidence="3" id="KW-0813">Transport</keyword>
<feature type="domain" description="CusB-like beta-barrel" evidence="5">
    <location>
        <begin position="199"/>
        <end position="267"/>
    </location>
</feature>
<gene>
    <name evidence="7" type="ORF">I5282_00380</name>
</gene>
<dbReference type="PANTHER" id="PTHR30469">
    <property type="entry name" value="MULTIDRUG RESISTANCE PROTEIN MDTA"/>
    <property type="match status" value="1"/>
</dbReference>
<comment type="similarity">
    <text evidence="2">Belongs to the membrane fusion protein (MFP) (TC 8.A.1) family.</text>
</comment>
<dbReference type="Gene3D" id="2.40.30.170">
    <property type="match status" value="1"/>
</dbReference>
<sequence>MNKTSVSAISFYCLCMVTGSLLISCGDTSKKNEIIQARPVQAIQVGSSKNFNGRSFPGRATATQEVNLAFNVSGTLIELPVHVGDKVKTDTLIARLDPKEFEVKLNSAKAEFMRDEKNFLRAKQLIQKGNISQVDYDLLESKLAIAQANLDLAEKALRDTIIKAPFNGKIANLYVENYQSVSTQQAIARLLDTTEIEMVIQIPENLISLIPQVQNIVVQFDAFPTYKIPAQIKEISNEASPDTRTYPVTLAMKQPKDIEILPGMAGKATGSVEYKTATNNLITVPVSALVTLGSDNKSYVWIIDSKTFQVHRRQVQIGELSPTGVTVLSGLNPDDWVVTAGVHSLDEGEKVTILNQPGN</sequence>
<dbReference type="InterPro" id="IPR058625">
    <property type="entry name" value="MdtA-like_BSH"/>
</dbReference>
<dbReference type="NCBIfam" id="TIGR01730">
    <property type="entry name" value="RND_mfp"/>
    <property type="match status" value="1"/>
</dbReference>
<feature type="domain" description="Multidrug resistance protein MdtA-like barrel-sandwich hybrid" evidence="4">
    <location>
        <begin position="66"/>
        <end position="190"/>
    </location>
</feature>
<dbReference type="Gene3D" id="2.40.420.20">
    <property type="match status" value="1"/>
</dbReference>
<comment type="subcellular location">
    <subcellularLocation>
        <location evidence="1">Cell envelope</location>
    </subcellularLocation>
</comment>
<comment type="caution">
    <text evidence="7">The sequence shown here is derived from an EMBL/GenBank/DDBJ whole genome shotgun (WGS) entry which is preliminary data.</text>
</comment>
<evidence type="ECO:0000313" key="8">
    <source>
        <dbReference type="Proteomes" id="UP000809910"/>
    </source>
</evidence>
<dbReference type="PROSITE" id="PS51257">
    <property type="entry name" value="PROKAR_LIPOPROTEIN"/>
    <property type="match status" value="1"/>
</dbReference>
<dbReference type="Gene3D" id="1.10.287.470">
    <property type="entry name" value="Helix hairpin bin"/>
    <property type="match status" value="1"/>
</dbReference>
<evidence type="ECO:0000256" key="1">
    <source>
        <dbReference type="ARBA" id="ARBA00004196"/>
    </source>
</evidence>
<name>A0ABS1W6M6_9GAMM</name>
<dbReference type="Proteomes" id="UP000809910">
    <property type="component" value="Unassembled WGS sequence"/>
</dbReference>
<proteinExistence type="inferred from homology"/>
<keyword evidence="8" id="KW-1185">Reference proteome</keyword>
<dbReference type="InterPro" id="IPR058627">
    <property type="entry name" value="MdtA-like_C"/>
</dbReference>
<dbReference type="Gene3D" id="2.40.50.100">
    <property type="match status" value="1"/>
</dbReference>
<dbReference type="PANTHER" id="PTHR30469:SF20">
    <property type="entry name" value="EFFLUX RND TRANSPORTER PERIPLASMIC ADAPTOR SUBUNIT"/>
    <property type="match status" value="1"/>
</dbReference>
<evidence type="ECO:0000313" key="7">
    <source>
        <dbReference type="EMBL" id="MBL7525022.1"/>
    </source>
</evidence>
<dbReference type="InterPro" id="IPR006143">
    <property type="entry name" value="RND_pump_MFP"/>
</dbReference>
<evidence type="ECO:0000259" key="4">
    <source>
        <dbReference type="Pfam" id="PF25917"/>
    </source>
</evidence>
<dbReference type="RefSeq" id="WP_203107285.1">
    <property type="nucleotide sequence ID" value="NZ_JADOBG010000001.1"/>
</dbReference>
<evidence type="ECO:0000259" key="5">
    <source>
        <dbReference type="Pfam" id="PF25954"/>
    </source>
</evidence>
<feature type="domain" description="Multidrug resistance protein MdtA-like C-terminal permuted SH3" evidence="6">
    <location>
        <begin position="280"/>
        <end position="342"/>
    </location>
</feature>
<dbReference type="Pfam" id="PF25954">
    <property type="entry name" value="Beta-barrel_RND_2"/>
    <property type="match status" value="1"/>
</dbReference>
<evidence type="ECO:0000259" key="6">
    <source>
        <dbReference type="Pfam" id="PF25967"/>
    </source>
</evidence>